<accession>K9X0F1</accession>
<evidence type="ECO:0000313" key="1">
    <source>
        <dbReference type="EMBL" id="AFZ25549.1"/>
    </source>
</evidence>
<dbReference type="STRING" id="56107.Cylst_3399"/>
<sequence length="264" mass="30691">MIYYPQRSFICLSLLIFCLSGSYEQKQKLNTNVPKSSNSVIPQISNKESSIQLNYIPKLTWSIPWGNDIKSIPQRPYENMPLSGKFITKSRRMIRPVYSIRLDKNKNLYILFEVPQETEPDERKYRVMRFNSQGNFIDQLDLSVNANSIDRWDIVDFYPDHQNGIYLLEILETNQHKLSHRLRRINSQGKDIWVKQGELNYQKLDFPSFAGKFESLIAPDENSLYLPVRSPKQGLASFDVATGEILAVYNWDEPSDKLTISSAK</sequence>
<dbReference type="KEGG" id="csg:Cylst_3399"/>
<keyword evidence="2" id="KW-1185">Reference proteome</keyword>
<dbReference type="HOGENOM" id="CLU_1052599_0_0_3"/>
<protein>
    <submittedName>
        <fullName evidence="1">Uncharacterized protein</fullName>
    </submittedName>
</protein>
<reference evidence="1 2" key="1">
    <citation type="submission" date="2012-06" db="EMBL/GenBank/DDBJ databases">
        <title>Finished chromosome of genome of Cylindrospermum stagnale PCC 7417.</title>
        <authorList>
            <consortium name="US DOE Joint Genome Institute"/>
            <person name="Gugger M."/>
            <person name="Coursin T."/>
            <person name="Rippka R."/>
            <person name="Tandeau De Marsac N."/>
            <person name="Huntemann M."/>
            <person name="Wei C.-L."/>
            <person name="Han J."/>
            <person name="Detter J.C."/>
            <person name="Han C."/>
            <person name="Tapia R."/>
            <person name="Chen A."/>
            <person name="Kyrpides N."/>
            <person name="Mavromatis K."/>
            <person name="Markowitz V."/>
            <person name="Szeto E."/>
            <person name="Ivanova N."/>
            <person name="Pagani I."/>
            <person name="Pati A."/>
            <person name="Goodwin L."/>
            <person name="Nordberg H.P."/>
            <person name="Cantor M.N."/>
            <person name="Hua S.X."/>
            <person name="Woyke T."/>
            <person name="Kerfeld C.A."/>
        </authorList>
    </citation>
    <scope>NUCLEOTIDE SEQUENCE [LARGE SCALE GENOMIC DNA]</scope>
    <source>
        <strain evidence="1 2">PCC 7417</strain>
    </source>
</reference>
<organism evidence="1 2">
    <name type="scientific">Cylindrospermum stagnale PCC 7417</name>
    <dbReference type="NCBI Taxonomy" id="56107"/>
    <lineage>
        <taxon>Bacteria</taxon>
        <taxon>Bacillati</taxon>
        <taxon>Cyanobacteriota</taxon>
        <taxon>Cyanophyceae</taxon>
        <taxon>Nostocales</taxon>
        <taxon>Nostocaceae</taxon>
        <taxon>Cylindrospermum</taxon>
    </lineage>
</organism>
<evidence type="ECO:0000313" key="2">
    <source>
        <dbReference type="Proteomes" id="UP000010475"/>
    </source>
</evidence>
<dbReference type="Proteomes" id="UP000010475">
    <property type="component" value="Chromosome"/>
</dbReference>
<dbReference type="EMBL" id="CP003642">
    <property type="protein sequence ID" value="AFZ25549.1"/>
    <property type="molecule type" value="Genomic_DNA"/>
</dbReference>
<proteinExistence type="predicted"/>
<dbReference type="AlphaFoldDB" id="K9X0F1"/>
<gene>
    <name evidence="1" type="ORF">Cylst_3399</name>
</gene>
<name>K9X0F1_9NOST</name>